<dbReference type="InterPro" id="IPR002782">
    <property type="entry name" value="Mut7-C_RNAse_dom"/>
</dbReference>
<dbReference type="InterPro" id="IPR016155">
    <property type="entry name" value="Mopterin_synth/thiamin_S_b"/>
</dbReference>
<sequence>MPEVSFRVLAELNDFLPSDRRQVCFTHYFKERPSIKDTIEALGVPHPEVEAIAVNGKWVDFAYIIQDKDQISVYPVSEAANIQNAVSLRSPLPQVKRFVLDIHLGKLAKSLRMLGFDTLYRNDYHDDLLADISSREGRILLTRDRGLLMRSIVTYGYYVRHTNPHKQLTEVFQRFALKEGVAPLQRCLRCNGLLVPVAKESIIDQLPPQVREQVDKFYHCQQCQQVYWQGTHYERMQEFIKSVVDK</sequence>
<accession>A0A0D8ZRF4</accession>
<feature type="domain" description="Ubiquitin Mut7-C" evidence="2">
    <location>
        <begin position="1"/>
        <end position="79"/>
    </location>
</feature>
<evidence type="ECO:0000259" key="1">
    <source>
        <dbReference type="Pfam" id="PF01927"/>
    </source>
</evidence>
<dbReference type="InterPro" id="IPR027798">
    <property type="entry name" value="Ub_Mut7C"/>
</dbReference>
<organism evidence="3 4">
    <name type="scientific">Aliterella atlantica CENA595</name>
    <dbReference type="NCBI Taxonomy" id="1618023"/>
    <lineage>
        <taxon>Bacteria</taxon>
        <taxon>Bacillati</taxon>
        <taxon>Cyanobacteriota</taxon>
        <taxon>Cyanophyceae</taxon>
        <taxon>Chroococcidiopsidales</taxon>
        <taxon>Aliterellaceae</taxon>
        <taxon>Aliterella</taxon>
    </lineage>
</organism>
<gene>
    <name evidence="3" type="ORF">UH38_12575</name>
</gene>
<dbReference type="Pfam" id="PF01927">
    <property type="entry name" value="Mut7-C"/>
    <property type="match status" value="1"/>
</dbReference>
<evidence type="ECO:0000313" key="4">
    <source>
        <dbReference type="Proteomes" id="UP000032452"/>
    </source>
</evidence>
<evidence type="ECO:0000313" key="3">
    <source>
        <dbReference type="EMBL" id="KJH71388.1"/>
    </source>
</evidence>
<reference evidence="3 4" key="1">
    <citation type="submission" date="2015-02" db="EMBL/GenBank/DDBJ databases">
        <title>Draft genome of a novel marine cyanobacterium (Chroococcales) isolated from South Atlantic Ocean.</title>
        <authorList>
            <person name="Rigonato J."/>
            <person name="Alvarenga D.O."/>
            <person name="Branco L.H."/>
            <person name="Varani A.M."/>
            <person name="Brandini F.P."/>
            <person name="Fiore M.F."/>
        </authorList>
    </citation>
    <scope>NUCLEOTIDE SEQUENCE [LARGE SCALE GENOMIC DNA]</scope>
    <source>
        <strain evidence="3 4">CENA595</strain>
    </source>
</reference>
<dbReference type="Pfam" id="PF14451">
    <property type="entry name" value="Ub-Mut7C"/>
    <property type="match status" value="1"/>
</dbReference>
<dbReference type="AlphaFoldDB" id="A0A0D8ZRF4"/>
<keyword evidence="4" id="KW-1185">Reference proteome</keyword>
<name>A0A0D8ZRF4_9CYAN</name>
<dbReference type="Proteomes" id="UP000032452">
    <property type="component" value="Unassembled WGS sequence"/>
</dbReference>
<dbReference type="RefSeq" id="WP_045055011.1">
    <property type="nucleotide sequence ID" value="NZ_CAWMDP010000050.1"/>
</dbReference>
<dbReference type="PATRIC" id="fig|1618023.3.peg.4427"/>
<dbReference type="SUPFAM" id="SSF54285">
    <property type="entry name" value="MoaD/ThiS"/>
    <property type="match status" value="1"/>
</dbReference>
<proteinExistence type="predicted"/>
<feature type="domain" description="Mut7-C RNAse" evidence="1">
    <location>
        <begin position="96"/>
        <end position="239"/>
    </location>
</feature>
<dbReference type="PANTHER" id="PTHR39081">
    <property type="entry name" value="MUT7-C DOMAIN-CONTAINING PROTEIN"/>
    <property type="match status" value="1"/>
</dbReference>
<dbReference type="OrthoDB" id="9797655at2"/>
<dbReference type="EMBL" id="JYON01000012">
    <property type="protein sequence ID" value="KJH71388.1"/>
    <property type="molecule type" value="Genomic_DNA"/>
</dbReference>
<protein>
    <submittedName>
        <fullName evidence="3">Twitching motility protein PilT</fullName>
    </submittedName>
</protein>
<comment type="caution">
    <text evidence="3">The sequence shown here is derived from an EMBL/GenBank/DDBJ whole genome shotgun (WGS) entry which is preliminary data.</text>
</comment>
<dbReference type="PANTHER" id="PTHR39081:SF1">
    <property type="entry name" value="MUT7-C RNASE DOMAIN-CONTAINING PROTEIN"/>
    <property type="match status" value="1"/>
</dbReference>
<evidence type="ECO:0000259" key="2">
    <source>
        <dbReference type="Pfam" id="PF14451"/>
    </source>
</evidence>